<evidence type="ECO:0000313" key="1">
    <source>
        <dbReference type="EMBL" id="MCG9026890.1"/>
    </source>
</evidence>
<evidence type="ECO:0000313" key="2">
    <source>
        <dbReference type="Proteomes" id="UP001200247"/>
    </source>
</evidence>
<proteinExistence type="predicted"/>
<gene>
    <name evidence="1" type="ORF">LH440_13465</name>
</gene>
<sequence>MKFTSWSDLPRIQDNGLPPRAYYSLDDAAKILGCTKLDVLHYAATERLEIVASALSLNVSCALQSVLDEDVENDDRPDFLDFFYLHAAHARELEITGKTLVNLAHAGYSIEGPFGLDYYIPWLEEKYVSRNGCYRFIKNDDTVDRDDFSFDFIEELEVTHDAIYVMPPALQRFKQNVGSVSLWDTQNYLSHQATATQPQQLHGNSERHARNRESVLKAAMCCKANWPSQCGTTNRELARLIDEKAGLFWPESCKPPLSLDRIERLLGETQKIPGGVK</sequence>
<dbReference type="RefSeq" id="WP_239894388.1">
    <property type="nucleotide sequence ID" value="NZ_JAJAXM010000030.1"/>
</dbReference>
<comment type="caution">
    <text evidence="1">The sequence shown here is derived from an EMBL/GenBank/DDBJ whole genome shotgun (WGS) entry which is preliminary data.</text>
</comment>
<accession>A0ABD4SSY5</accession>
<dbReference type="Proteomes" id="UP001200247">
    <property type="component" value="Unassembled WGS sequence"/>
</dbReference>
<reference evidence="1 2" key="1">
    <citation type="submission" date="2021-10" db="EMBL/GenBank/DDBJ databases">
        <title>Whole-genome sequencing analysis of Laribacter hongkongensis: virulence gene profiles, carbohydrate-active enzyme prediction, and antimicrobial resistance characterization.</title>
        <authorList>
            <person name="Yuan P."/>
            <person name="Zhan Y."/>
            <person name="Chen D."/>
        </authorList>
    </citation>
    <scope>NUCLEOTIDE SEQUENCE [LARGE SCALE GENOMIC DNA]</scope>
    <source>
        <strain evidence="1 2">W67</strain>
    </source>
</reference>
<protein>
    <submittedName>
        <fullName evidence="1">Uncharacterized protein</fullName>
    </submittedName>
</protein>
<dbReference type="EMBL" id="JAJAXM010000030">
    <property type="protein sequence ID" value="MCG9026890.1"/>
    <property type="molecule type" value="Genomic_DNA"/>
</dbReference>
<organism evidence="1 2">
    <name type="scientific">Laribacter hongkongensis</name>
    <dbReference type="NCBI Taxonomy" id="168471"/>
    <lineage>
        <taxon>Bacteria</taxon>
        <taxon>Pseudomonadati</taxon>
        <taxon>Pseudomonadota</taxon>
        <taxon>Betaproteobacteria</taxon>
        <taxon>Neisseriales</taxon>
        <taxon>Aquaspirillaceae</taxon>
        <taxon>Laribacter</taxon>
    </lineage>
</organism>
<dbReference type="AlphaFoldDB" id="A0ABD4SSY5"/>
<name>A0ABD4SSY5_9NEIS</name>